<proteinExistence type="predicted"/>
<organism evidence="1">
    <name type="scientific">Culex pipiens</name>
    <name type="common">House mosquito</name>
    <dbReference type="NCBI Taxonomy" id="7175"/>
    <lineage>
        <taxon>Eukaryota</taxon>
        <taxon>Metazoa</taxon>
        <taxon>Ecdysozoa</taxon>
        <taxon>Arthropoda</taxon>
        <taxon>Hexapoda</taxon>
        <taxon>Insecta</taxon>
        <taxon>Pterygota</taxon>
        <taxon>Neoptera</taxon>
        <taxon>Endopterygota</taxon>
        <taxon>Diptera</taxon>
        <taxon>Nematocera</taxon>
        <taxon>Culicoidea</taxon>
        <taxon>Culicidae</taxon>
        <taxon>Culicinae</taxon>
        <taxon>Culicini</taxon>
        <taxon>Culex</taxon>
        <taxon>Culex</taxon>
    </lineage>
</organism>
<dbReference type="EMBL" id="HBUE01339010">
    <property type="protein sequence ID" value="CAG6597577.1"/>
    <property type="molecule type" value="Transcribed_RNA"/>
</dbReference>
<evidence type="ECO:0000313" key="1">
    <source>
        <dbReference type="EMBL" id="CAG6545434.1"/>
    </source>
</evidence>
<dbReference type="EMBL" id="HBUE01232186">
    <property type="protein sequence ID" value="CAG6545432.1"/>
    <property type="molecule type" value="Transcribed_RNA"/>
</dbReference>
<dbReference type="EMBL" id="HBUE01339011">
    <property type="protein sequence ID" value="CAG6597579.1"/>
    <property type="molecule type" value="Transcribed_RNA"/>
</dbReference>
<reference evidence="1" key="1">
    <citation type="submission" date="2021-05" db="EMBL/GenBank/DDBJ databases">
        <authorList>
            <person name="Alioto T."/>
            <person name="Alioto T."/>
            <person name="Gomez Garrido J."/>
        </authorList>
    </citation>
    <scope>NUCLEOTIDE SEQUENCE</scope>
</reference>
<dbReference type="EMBL" id="HBUE01232187">
    <property type="protein sequence ID" value="CAG6545434.1"/>
    <property type="molecule type" value="Transcribed_RNA"/>
</dbReference>
<protein>
    <submittedName>
        <fullName evidence="1">(northern house mosquito) hypothetical protein</fullName>
    </submittedName>
</protein>
<dbReference type="AlphaFoldDB" id="A0A8D8I2F7"/>
<accession>A0A8D8I2F7</accession>
<name>A0A8D8I2F7_CULPI</name>
<sequence>MLDELKYFKAAENNGFDPMHDILEGVAHQILKLVLRCFTKQKKYFQIELFNKCLGKFDYGCIESRDKPNQNFTVKKLAEKGNKFKQTAAQTWVLLRVFPFIVYDCGHIPEGDPHMKLIILLQVITYLAFSNILNDEMVEKMKESVHDLQKTFKQCFPTVTPINKFHHLSHYSYNVKITSVTNGFSCMRFEAMNKLPKGQMRNGQNYQNVPFSLAKRQNLKQVAAVINRNYYQRVDIITEKIVPRNEMPHANLLQLFPSRVCLVKRLKIDGVHFRENVAIKYDDNLRNTKSFAQIRFIYYVDEKFYFVAEHLNMVCFDEKYNSYRLEKNDEIILIPEENVYKRKTYNLWVIGGSKNVFISPQYYDEFK</sequence>